<gene>
    <name evidence="1" type="ORF">EJB05_49816</name>
</gene>
<protein>
    <submittedName>
        <fullName evidence="1">Uncharacterized protein</fullName>
    </submittedName>
</protein>
<keyword evidence="2" id="KW-1185">Reference proteome</keyword>
<dbReference type="AlphaFoldDB" id="A0A5J9T5B8"/>
<comment type="caution">
    <text evidence="1">The sequence shown here is derived from an EMBL/GenBank/DDBJ whole genome shotgun (WGS) entry which is preliminary data.</text>
</comment>
<dbReference type="Gramene" id="TVU06593">
    <property type="protein sequence ID" value="TVU06593"/>
    <property type="gene ID" value="EJB05_49816"/>
</dbReference>
<evidence type="ECO:0000313" key="2">
    <source>
        <dbReference type="Proteomes" id="UP000324897"/>
    </source>
</evidence>
<organism evidence="1 2">
    <name type="scientific">Eragrostis curvula</name>
    <name type="common">weeping love grass</name>
    <dbReference type="NCBI Taxonomy" id="38414"/>
    <lineage>
        <taxon>Eukaryota</taxon>
        <taxon>Viridiplantae</taxon>
        <taxon>Streptophyta</taxon>
        <taxon>Embryophyta</taxon>
        <taxon>Tracheophyta</taxon>
        <taxon>Spermatophyta</taxon>
        <taxon>Magnoliopsida</taxon>
        <taxon>Liliopsida</taxon>
        <taxon>Poales</taxon>
        <taxon>Poaceae</taxon>
        <taxon>PACMAD clade</taxon>
        <taxon>Chloridoideae</taxon>
        <taxon>Eragrostideae</taxon>
        <taxon>Eragrostidinae</taxon>
        <taxon>Eragrostis</taxon>
    </lineage>
</organism>
<proteinExistence type="predicted"/>
<evidence type="ECO:0000313" key="1">
    <source>
        <dbReference type="EMBL" id="TVU06593.1"/>
    </source>
</evidence>
<dbReference type="EMBL" id="RWGY01000051">
    <property type="protein sequence ID" value="TVU06593.1"/>
    <property type="molecule type" value="Genomic_DNA"/>
</dbReference>
<reference evidence="1 2" key="1">
    <citation type="journal article" date="2019" name="Sci. Rep.">
        <title>A high-quality genome of Eragrostis curvula grass provides insights into Poaceae evolution and supports new strategies to enhance forage quality.</title>
        <authorList>
            <person name="Carballo J."/>
            <person name="Santos B.A.C.M."/>
            <person name="Zappacosta D."/>
            <person name="Garbus I."/>
            <person name="Selva J.P."/>
            <person name="Gallo C.A."/>
            <person name="Diaz A."/>
            <person name="Albertini E."/>
            <person name="Caccamo M."/>
            <person name="Echenique V."/>
        </authorList>
    </citation>
    <scope>NUCLEOTIDE SEQUENCE [LARGE SCALE GENOMIC DNA]</scope>
    <source>
        <strain evidence="2">cv. Victoria</strain>
        <tissue evidence="1">Leaf</tissue>
    </source>
</reference>
<dbReference type="OrthoDB" id="695137at2759"/>
<sequence>MPRGATGACLRWQRHCSRTRYHLPPERPDMVPKLEDICGYETVDGFSPVFFIKATMSKLNSLGFSSGNGISPSRYCITSRILGLELGSGCKHNSPSFNTT</sequence>
<name>A0A5J9T5B8_9POAL</name>
<accession>A0A5J9T5B8</accession>
<dbReference type="Proteomes" id="UP000324897">
    <property type="component" value="Unassembled WGS sequence"/>
</dbReference>